<dbReference type="eggNOG" id="COG1357">
    <property type="taxonomic scope" value="Bacteria"/>
</dbReference>
<dbReference type="AlphaFoldDB" id="K9WHJ4"/>
<evidence type="ECO:0000313" key="1">
    <source>
        <dbReference type="EMBL" id="AFZ19885.1"/>
    </source>
</evidence>
<dbReference type="HOGENOM" id="CLU_048282_0_0_3"/>
<proteinExistence type="predicted"/>
<dbReference type="RefSeq" id="WP_015184021.1">
    <property type="nucleotide sequence ID" value="NC_019738.1"/>
</dbReference>
<dbReference type="OrthoDB" id="580965at2"/>
<accession>K9WHJ4</accession>
<reference evidence="1 2" key="1">
    <citation type="submission" date="2012-06" db="EMBL/GenBank/DDBJ databases">
        <title>Finished chromosome of genome of Microcoleus sp. PCC 7113.</title>
        <authorList>
            <consortium name="US DOE Joint Genome Institute"/>
            <person name="Gugger M."/>
            <person name="Coursin T."/>
            <person name="Rippka R."/>
            <person name="Tandeau De Marsac N."/>
            <person name="Huntemann M."/>
            <person name="Wei C.-L."/>
            <person name="Han J."/>
            <person name="Detter J.C."/>
            <person name="Han C."/>
            <person name="Tapia R."/>
            <person name="Chen A."/>
            <person name="Kyrpides N."/>
            <person name="Mavromatis K."/>
            <person name="Markowitz V."/>
            <person name="Szeto E."/>
            <person name="Ivanova N."/>
            <person name="Pagani I."/>
            <person name="Pati A."/>
            <person name="Goodwin L."/>
            <person name="Nordberg H.P."/>
            <person name="Cantor M.N."/>
            <person name="Hua S.X."/>
            <person name="Woyke T."/>
            <person name="Kerfeld C.A."/>
        </authorList>
    </citation>
    <scope>NUCLEOTIDE SEQUENCE [LARGE SCALE GENOMIC DNA]</scope>
    <source>
        <strain evidence="1 2">PCC 7113</strain>
    </source>
</reference>
<dbReference type="KEGG" id="mic:Mic7113_4184"/>
<name>K9WHJ4_9CYAN</name>
<keyword evidence="2" id="KW-1185">Reference proteome</keyword>
<protein>
    <submittedName>
        <fullName evidence="1">Uncharacterized protein</fullName>
    </submittedName>
</protein>
<dbReference type="EMBL" id="CP003630">
    <property type="protein sequence ID" value="AFZ19885.1"/>
    <property type="molecule type" value="Genomic_DNA"/>
</dbReference>
<organism evidence="1 2">
    <name type="scientific">Allocoleopsis franciscana PCC 7113</name>
    <dbReference type="NCBI Taxonomy" id="1173027"/>
    <lineage>
        <taxon>Bacteria</taxon>
        <taxon>Bacillati</taxon>
        <taxon>Cyanobacteriota</taxon>
        <taxon>Cyanophyceae</taxon>
        <taxon>Coleofasciculales</taxon>
        <taxon>Coleofasciculaceae</taxon>
        <taxon>Allocoleopsis</taxon>
        <taxon>Allocoleopsis franciscana</taxon>
    </lineage>
</organism>
<evidence type="ECO:0000313" key="2">
    <source>
        <dbReference type="Proteomes" id="UP000010471"/>
    </source>
</evidence>
<dbReference type="Proteomes" id="UP000010471">
    <property type="component" value="Chromosome"/>
</dbReference>
<gene>
    <name evidence="1" type="ORF">Mic7113_4184</name>
</gene>
<dbReference type="STRING" id="1173027.Mic7113_4184"/>
<sequence>MVSASVLPQLTTKHSLVLSLEQSLVSLPKEPSNSRLNQLNRSAQHLSLSQAQELICQFFLEELRKNSPESVLEKFNDLFIEPTGAINSTPCQALNMILRSHSEETFIYTLKRSIYILVNNWSSARQQKYVQQLIQLLSTSLNIQTLYSFTRKRLTLWRRNFVNSQDYQELKLFAAKYENRNQGHWSHRYSTYLLVSQTADVSKPLEQQEAARTYSKQLKARFKYELAMYTARSSPTTCQPNSSPNPTSLGGEVVRLIQQIIKKRSRFSYASLARIFLNQNQDICYKNFKQNILSYLFFSTDNPGLAERLKTHLASHLDILYKEYDRQPWDNHLLLRTCKRLIEYLTTMNQRNPSLLFVTLISQGKSLTLAILLLKIVLLCPQTHFHLECCLAQLIQYYKNQSEAECKWLINFLEVIQLTLTIYIEDVQYNLVNMSKGNSHSRATDEENIYRIFSQTKCVTELAQKAA</sequence>